<feature type="signal peptide" evidence="8">
    <location>
        <begin position="1"/>
        <end position="26"/>
    </location>
</feature>
<dbReference type="PRINTS" id="PR00792">
    <property type="entry name" value="PEPSIN"/>
</dbReference>
<dbReference type="InterPro" id="IPR001461">
    <property type="entry name" value="Aspartic_peptidase_A1"/>
</dbReference>
<dbReference type="GO" id="GO:0004190">
    <property type="term" value="F:aspartic-type endopeptidase activity"/>
    <property type="evidence" value="ECO:0007669"/>
    <property type="project" value="UniProtKB-KW"/>
</dbReference>
<keyword evidence="8" id="KW-0732">Signal</keyword>
<protein>
    <recommendedName>
        <fullName evidence="9">Peptidase A1 domain-containing protein</fullName>
    </recommendedName>
</protein>
<dbReference type="InterPro" id="IPR021109">
    <property type="entry name" value="Peptidase_aspartic_dom_sf"/>
</dbReference>
<dbReference type="InterPro" id="IPR034164">
    <property type="entry name" value="Pepsin-like_dom"/>
</dbReference>
<evidence type="ECO:0000256" key="4">
    <source>
        <dbReference type="ARBA" id="ARBA00022801"/>
    </source>
</evidence>
<comment type="caution">
    <text evidence="10">The sequence shown here is derived from an EMBL/GenBank/DDBJ whole genome shotgun (WGS) entry which is preliminary data.</text>
</comment>
<dbReference type="PROSITE" id="PS51767">
    <property type="entry name" value="PEPTIDASE_A1"/>
    <property type="match status" value="1"/>
</dbReference>
<comment type="similarity">
    <text evidence="1 6">Belongs to the peptidase A1 family.</text>
</comment>
<evidence type="ECO:0000256" key="7">
    <source>
        <dbReference type="SAM" id="MobiDB-lite"/>
    </source>
</evidence>
<dbReference type="SUPFAM" id="SSF50630">
    <property type="entry name" value="Acid proteases"/>
    <property type="match status" value="1"/>
</dbReference>
<proteinExistence type="inferred from homology"/>
<evidence type="ECO:0000256" key="1">
    <source>
        <dbReference type="ARBA" id="ARBA00007447"/>
    </source>
</evidence>
<sequence length="476" mass="49429">MAPVSSFTTLPLVLLVASTLSTLALADPVHVPIARRKTARVLDLNEEAFRLRQRYGKTNATSLPVKSSGTGRRAALAGLPIGDQDNDSSYFATFPQQFNVILDTGSSDLWLAGDNCQRCSPSTPLFKTSSSSTFKTIGTSTTQINYGSGSVAGVTSSDTVQMGGFKIDGQTLLNANNLKTGLLDGDVSGILGLAFQGIAETKAVPFWQALITDKQLTSPEFGFYLRRAPATNRVQDIPGGVFTLGGTNGTLFSGDIDFVNMPATGAGTFWLLSMTALTLNGQNVAISTGNNALSAIDTGTTLIGGPTADVQAFWAAVPNSAPSPSGPGYFNFPCNQQLSVSMSFGGKSWPISSQDMNIGTEQNDNTRCVGAIFDLEAGTSITASDGNPGWVVGDTFLKNVYSVFRSDPPSVGFAELSTNAGGTGTPNAASAPSTTSTTSPGQNDSSDKKSAATTTTTSTFVSAFAVLISAVLFNLL</sequence>
<dbReference type="InterPro" id="IPR001969">
    <property type="entry name" value="Aspartic_peptidase_AS"/>
</dbReference>
<evidence type="ECO:0000259" key="9">
    <source>
        <dbReference type="PROSITE" id="PS51767"/>
    </source>
</evidence>
<feature type="active site" evidence="5">
    <location>
        <position position="297"/>
    </location>
</feature>
<dbReference type="GO" id="GO:0006508">
    <property type="term" value="P:proteolysis"/>
    <property type="evidence" value="ECO:0007669"/>
    <property type="project" value="UniProtKB-KW"/>
</dbReference>
<keyword evidence="11" id="KW-1185">Reference proteome</keyword>
<dbReference type="AlphaFoldDB" id="A0A8H5BSX4"/>
<evidence type="ECO:0000256" key="5">
    <source>
        <dbReference type="PIRSR" id="PIRSR601461-1"/>
    </source>
</evidence>
<evidence type="ECO:0000256" key="8">
    <source>
        <dbReference type="SAM" id="SignalP"/>
    </source>
</evidence>
<keyword evidence="4 6" id="KW-0378">Hydrolase</keyword>
<feature type="region of interest" description="Disordered" evidence="7">
    <location>
        <begin position="415"/>
        <end position="450"/>
    </location>
</feature>
<dbReference type="EMBL" id="JAACJJ010000003">
    <property type="protein sequence ID" value="KAF5328713.1"/>
    <property type="molecule type" value="Genomic_DNA"/>
</dbReference>
<evidence type="ECO:0000256" key="6">
    <source>
        <dbReference type="RuleBase" id="RU000454"/>
    </source>
</evidence>
<dbReference type="FunFam" id="2.40.70.10:FF:000115">
    <property type="entry name" value="Lysosomal aspartic protease"/>
    <property type="match status" value="1"/>
</dbReference>
<keyword evidence="2 6" id="KW-0645">Protease</keyword>
<evidence type="ECO:0000313" key="10">
    <source>
        <dbReference type="EMBL" id="KAF5328713.1"/>
    </source>
</evidence>
<dbReference type="Proteomes" id="UP000567179">
    <property type="component" value="Unassembled WGS sequence"/>
</dbReference>
<feature type="compositionally biased region" description="Low complexity" evidence="7">
    <location>
        <begin position="425"/>
        <end position="441"/>
    </location>
</feature>
<dbReference type="Gene3D" id="2.40.70.10">
    <property type="entry name" value="Acid Proteases"/>
    <property type="match status" value="2"/>
</dbReference>
<dbReference type="PANTHER" id="PTHR47966">
    <property type="entry name" value="BETA-SITE APP-CLEAVING ENZYME, ISOFORM A-RELATED"/>
    <property type="match status" value="1"/>
</dbReference>
<keyword evidence="3 6" id="KW-0064">Aspartyl protease</keyword>
<dbReference type="Pfam" id="PF00026">
    <property type="entry name" value="Asp"/>
    <property type="match status" value="1"/>
</dbReference>
<reference evidence="10 11" key="1">
    <citation type="journal article" date="2020" name="ISME J.">
        <title>Uncovering the hidden diversity of litter-decomposition mechanisms in mushroom-forming fungi.</title>
        <authorList>
            <person name="Floudas D."/>
            <person name="Bentzer J."/>
            <person name="Ahren D."/>
            <person name="Johansson T."/>
            <person name="Persson P."/>
            <person name="Tunlid A."/>
        </authorList>
    </citation>
    <scope>NUCLEOTIDE SEQUENCE [LARGE SCALE GENOMIC DNA]</scope>
    <source>
        <strain evidence="10 11">CBS 101986</strain>
    </source>
</reference>
<evidence type="ECO:0000256" key="2">
    <source>
        <dbReference type="ARBA" id="ARBA00022670"/>
    </source>
</evidence>
<dbReference type="OrthoDB" id="771136at2759"/>
<feature type="domain" description="Peptidase A1" evidence="9">
    <location>
        <begin position="85"/>
        <end position="414"/>
    </location>
</feature>
<dbReference type="PROSITE" id="PS00141">
    <property type="entry name" value="ASP_PROTEASE"/>
    <property type="match status" value="1"/>
</dbReference>
<name>A0A8H5BSX4_9AGAR</name>
<dbReference type="CDD" id="cd05471">
    <property type="entry name" value="pepsin_like"/>
    <property type="match status" value="1"/>
</dbReference>
<organism evidence="10 11">
    <name type="scientific">Psilocybe cf. subviscida</name>
    <dbReference type="NCBI Taxonomy" id="2480587"/>
    <lineage>
        <taxon>Eukaryota</taxon>
        <taxon>Fungi</taxon>
        <taxon>Dikarya</taxon>
        <taxon>Basidiomycota</taxon>
        <taxon>Agaricomycotina</taxon>
        <taxon>Agaricomycetes</taxon>
        <taxon>Agaricomycetidae</taxon>
        <taxon>Agaricales</taxon>
        <taxon>Agaricineae</taxon>
        <taxon>Strophariaceae</taxon>
        <taxon>Psilocybe</taxon>
    </lineage>
</organism>
<feature type="active site" evidence="5">
    <location>
        <position position="103"/>
    </location>
</feature>
<gene>
    <name evidence="10" type="ORF">D9619_011734</name>
</gene>
<feature type="chain" id="PRO_5034962199" description="Peptidase A1 domain-containing protein" evidence="8">
    <location>
        <begin position="27"/>
        <end position="476"/>
    </location>
</feature>
<accession>A0A8H5BSX4</accession>
<dbReference type="InterPro" id="IPR033121">
    <property type="entry name" value="PEPTIDASE_A1"/>
</dbReference>
<evidence type="ECO:0000313" key="11">
    <source>
        <dbReference type="Proteomes" id="UP000567179"/>
    </source>
</evidence>
<dbReference type="PANTHER" id="PTHR47966:SF6">
    <property type="entry name" value="PEPTIDASE A1 DOMAIN-CONTAINING PROTEIN"/>
    <property type="match status" value="1"/>
</dbReference>
<evidence type="ECO:0000256" key="3">
    <source>
        <dbReference type="ARBA" id="ARBA00022750"/>
    </source>
</evidence>